<sequence length="182" mass="19885">MSASQAQTPAISPAQSHEDIQKLLRAEIDALKDMLDARFAEIAKLTDQLETIDVSASSAANEEIEAIKRRHAVEITLLHARYASWANGPANGVPSFGRQIEILGESDLFNATWYLNTYPDVSESGMSPREHYVRSGGFEGRNPGPDFDSMSYYVANPDIAATGWPALVHYAAFGKTEGRPLS</sequence>
<accession>A0A2R8B0Q2</accession>
<dbReference type="AlphaFoldDB" id="A0A2R8B0Q2"/>
<dbReference type="OrthoDB" id="7527830at2"/>
<organism evidence="1 2">
    <name type="scientific">Pseudoprimorskyibacter insulae</name>
    <dbReference type="NCBI Taxonomy" id="1695997"/>
    <lineage>
        <taxon>Bacteria</taxon>
        <taxon>Pseudomonadati</taxon>
        <taxon>Pseudomonadota</taxon>
        <taxon>Alphaproteobacteria</taxon>
        <taxon>Rhodobacterales</taxon>
        <taxon>Paracoccaceae</taxon>
        <taxon>Pseudoprimorskyibacter</taxon>
    </lineage>
</organism>
<proteinExistence type="predicted"/>
<evidence type="ECO:0000313" key="2">
    <source>
        <dbReference type="Proteomes" id="UP000244904"/>
    </source>
</evidence>
<evidence type="ECO:0000313" key="1">
    <source>
        <dbReference type="EMBL" id="SPF81797.1"/>
    </source>
</evidence>
<name>A0A2R8B0Q2_9RHOB</name>
<protein>
    <submittedName>
        <fullName evidence="1">Uncharacterized protein</fullName>
    </submittedName>
</protein>
<gene>
    <name evidence="1" type="ORF">PRI8871_03622</name>
</gene>
<keyword evidence="2" id="KW-1185">Reference proteome</keyword>
<dbReference type="Proteomes" id="UP000244904">
    <property type="component" value="Unassembled WGS sequence"/>
</dbReference>
<reference evidence="2" key="1">
    <citation type="submission" date="2018-03" db="EMBL/GenBank/DDBJ databases">
        <authorList>
            <person name="Rodrigo-Torres L."/>
            <person name="Arahal R. D."/>
            <person name="Lucena T."/>
        </authorList>
    </citation>
    <scope>NUCLEOTIDE SEQUENCE [LARGE SCALE GENOMIC DNA]</scope>
    <source>
        <strain evidence="2">CECT 8871</strain>
    </source>
</reference>
<dbReference type="RefSeq" id="WP_108887576.1">
    <property type="nucleotide sequence ID" value="NZ_OMOJ01000014.1"/>
</dbReference>
<dbReference type="EMBL" id="OMOJ01000014">
    <property type="protein sequence ID" value="SPF81797.1"/>
    <property type="molecule type" value="Genomic_DNA"/>
</dbReference>